<reference evidence="1" key="2">
    <citation type="journal article" date="2015" name="Fish Shellfish Immunol.">
        <title>Early steps in the European eel (Anguilla anguilla)-Vibrio vulnificus interaction in the gills: Role of the RtxA13 toxin.</title>
        <authorList>
            <person name="Callol A."/>
            <person name="Pajuelo D."/>
            <person name="Ebbesson L."/>
            <person name="Teles M."/>
            <person name="MacKenzie S."/>
            <person name="Amaro C."/>
        </authorList>
    </citation>
    <scope>NUCLEOTIDE SEQUENCE</scope>
</reference>
<dbReference type="EMBL" id="GBXM01051918">
    <property type="protein sequence ID" value="JAH56659.1"/>
    <property type="molecule type" value="Transcribed_RNA"/>
</dbReference>
<organism evidence="1">
    <name type="scientific">Anguilla anguilla</name>
    <name type="common">European freshwater eel</name>
    <name type="synonym">Muraena anguilla</name>
    <dbReference type="NCBI Taxonomy" id="7936"/>
    <lineage>
        <taxon>Eukaryota</taxon>
        <taxon>Metazoa</taxon>
        <taxon>Chordata</taxon>
        <taxon>Craniata</taxon>
        <taxon>Vertebrata</taxon>
        <taxon>Euteleostomi</taxon>
        <taxon>Actinopterygii</taxon>
        <taxon>Neopterygii</taxon>
        <taxon>Teleostei</taxon>
        <taxon>Anguilliformes</taxon>
        <taxon>Anguillidae</taxon>
        <taxon>Anguilla</taxon>
    </lineage>
</organism>
<protein>
    <submittedName>
        <fullName evidence="1">Uncharacterized protein</fullName>
    </submittedName>
</protein>
<accession>A0A0E9TSH2</accession>
<proteinExistence type="predicted"/>
<name>A0A0E9TSH2_ANGAN</name>
<sequence>MINEFLRRRGCPIQVPCRPRLLWSRLVHA</sequence>
<dbReference type="EMBL" id="GBXM01043415">
    <property type="protein sequence ID" value="JAH65162.1"/>
    <property type="molecule type" value="Transcribed_RNA"/>
</dbReference>
<evidence type="ECO:0000313" key="1">
    <source>
        <dbReference type="EMBL" id="JAH56659.1"/>
    </source>
</evidence>
<reference evidence="1" key="1">
    <citation type="submission" date="2014-11" db="EMBL/GenBank/DDBJ databases">
        <authorList>
            <person name="Amaro Gonzalez C."/>
        </authorList>
    </citation>
    <scope>NUCLEOTIDE SEQUENCE</scope>
</reference>
<dbReference type="AlphaFoldDB" id="A0A0E9TSH2"/>